<sequence>MAVTVQCSRCKQITVFKDGSRLAGRRCAYCGGALKAVAVDGPAKGGAPQDAQPDTTWALGRTVRQNLRLWFAGIAGLALIVAVCVIIVVFSVKGSSGSAERRGKLVRTEAEETALQASQPEEGLASRPTTPRSAVRLSPAPGAAIAAPEAEEDSPRRAYPVGPLPPDLSEKMWSIMMAFTRSAVDLEHTGARSVRANATIDVTVDGERYTGIAYRSFVAVVSEPGQLSINEFYVATTNEWKLAEDIVLPPETYVEFVKN</sequence>
<protein>
    <submittedName>
        <fullName evidence="3">Uncharacterized protein</fullName>
    </submittedName>
</protein>
<accession>X0U4J2</accession>
<evidence type="ECO:0000256" key="1">
    <source>
        <dbReference type="SAM" id="MobiDB-lite"/>
    </source>
</evidence>
<keyword evidence="2" id="KW-0472">Membrane</keyword>
<name>X0U4J2_9ZZZZ</name>
<reference evidence="3" key="1">
    <citation type="journal article" date="2014" name="Front. Microbiol.">
        <title>High frequency of phylogenetically diverse reductive dehalogenase-homologous genes in deep subseafloor sedimentary metagenomes.</title>
        <authorList>
            <person name="Kawai M."/>
            <person name="Futagami T."/>
            <person name="Toyoda A."/>
            <person name="Takaki Y."/>
            <person name="Nishi S."/>
            <person name="Hori S."/>
            <person name="Arai W."/>
            <person name="Tsubouchi T."/>
            <person name="Morono Y."/>
            <person name="Uchiyama I."/>
            <person name="Ito T."/>
            <person name="Fujiyama A."/>
            <person name="Inagaki F."/>
            <person name="Takami H."/>
        </authorList>
    </citation>
    <scope>NUCLEOTIDE SEQUENCE</scope>
    <source>
        <strain evidence="3">Expedition CK06-06</strain>
    </source>
</reference>
<evidence type="ECO:0000256" key="2">
    <source>
        <dbReference type="SAM" id="Phobius"/>
    </source>
</evidence>
<dbReference type="EMBL" id="BARS01017200">
    <property type="protein sequence ID" value="GAF95312.1"/>
    <property type="molecule type" value="Genomic_DNA"/>
</dbReference>
<keyword evidence="2" id="KW-1133">Transmembrane helix</keyword>
<comment type="caution">
    <text evidence="3">The sequence shown here is derived from an EMBL/GenBank/DDBJ whole genome shotgun (WGS) entry which is preliminary data.</text>
</comment>
<feature type="region of interest" description="Disordered" evidence="1">
    <location>
        <begin position="110"/>
        <end position="162"/>
    </location>
</feature>
<organism evidence="3">
    <name type="scientific">marine sediment metagenome</name>
    <dbReference type="NCBI Taxonomy" id="412755"/>
    <lineage>
        <taxon>unclassified sequences</taxon>
        <taxon>metagenomes</taxon>
        <taxon>ecological metagenomes</taxon>
    </lineage>
</organism>
<feature type="transmembrane region" description="Helical" evidence="2">
    <location>
        <begin position="69"/>
        <end position="92"/>
    </location>
</feature>
<feature type="compositionally biased region" description="Low complexity" evidence="1">
    <location>
        <begin position="139"/>
        <end position="148"/>
    </location>
</feature>
<dbReference type="AlphaFoldDB" id="X0U4J2"/>
<gene>
    <name evidence="3" type="ORF">S01H1_28169</name>
</gene>
<evidence type="ECO:0000313" key="3">
    <source>
        <dbReference type="EMBL" id="GAF95312.1"/>
    </source>
</evidence>
<feature type="non-terminal residue" evidence="3">
    <location>
        <position position="259"/>
    </location>
</feature>
<proteinExistence type="predicted"/>
<keyword evidence="2" id="KW-0812">Transmembrane</keyword>